<dbReference type="RefSeq" id="XP_044555068.1">
    <property type="nucleotide sequence ID" value="XM_044699973.1"/>
</dbReference>
<proteinExistence type="predicted"/>
<dbReference type="AlphaFoldDB" id="A0AA88KS07"/>
<name>A0AA88KS07_NAELO</name>
<organism evidence="1 2">
    <name type="scientific">Naegleria lovaniensis</name>
    <name type="common">Amoeba</name>
    <dbReference type="NCBI Taxonomy" id="51637"/>
    <lineage>
        <taxon>Eukaryota</taxon>
        <taxon>Discoba</taxon>
        <taxon>Heterolobosea</taxon>
        <taxon>Tetramitia</taxon>
        <taxon>Eutetramitia</taxon>
        <taxon>Vahlkampfiidae</taxon>
        <taxon>Naegleria</taxon>
    </lineage>
</organism>
<comment type="caution">
    <text evidence="1">The sequence shown here is derived from an EMBL/GenBank/DDBJ whole genome shotgun (WGS) entry which is preliminary data.</text>
</comment>
<evidence type="ECO:0000313" key="1">
    <source>
        <dbReference type="EMBL" id="KAG2393174.1"/>
    </source>
</evidence>
<reference evidence="1 2" key="1">
    <citation type="journal article" date="2018" name="BMC Genomics">
        <title>The genome of Naegleria lovaniensis, the basis for a comparative approach to unravel pathogenicity factors of the human pathogenic amoeba N. fowleri.</title>
        <authorList>
            <person name="Liechti N."/>
            <person name="Schurch N."/>
            <person name="Bruggmann R."/>
            <person name="Wittwer M."/>
        </authorList>
    </citation>
    <scope>NUCLEOTIDE SEQUENCE [LARGE SCALE GENOMIC DNA]</scope>
    <source>
        <strain evidence="1 2">ATCC 30569</strain>
    </source>
</reference>
<gene>
    <name evidence="1" type="ORF">C9374_009751</name>
</gene>
<accession>A0AA88KS07</accession>
<sequence>MKLSKSNSTMTDSVKIILINFHHHSSSWSETPLDSHVCQIFQLLKRKFEHQAKGFCKWLKAKDEWLQQDQTHMKLEFMHDRDSVLKWKGFNPWTPDSNSSGYIHKMMMLQPVDIEELYHNTQELIDRVEFWHPFKKEILSLIMAEELDIFDFFPKHFIRMGRRLVQTIRATI</sequence>
<evidence type="ECO:0000313" key="2">
    <source>
        <dbReference type="Proteomes" id="UP000816034"/>
    </source>
</evidence>
<protein>
    <submittedName>
        <fullName evidence="1">Uncharacterized protein</fullName>
    </submittedName>
</protein>
<dbReference type="Proteomes" id="UP000816034">
    <property type="component" value="Unassembled WGS sequence"/>
</dbReference>
<dbReference type="GeneID" id="68102205"/>
<dbReference type="EMBL" id="PYSW02000003">
    <property type="protein sequence ID" value="KAG2393174.1"/>
    <property type="molecule type" value="Genomic_DNA"/>
</dbReference>
<keyword evidence="2" id="KW-1185">Reference proteome</keyword>